<feature type="transmembrane region" description="Helical" evidence="1">
    <location>
        <begin position="127"/>
        <end position="153"/>
    </location>
</feature>
<dbReference type="EMBL" id="VMGH01000010">
    <property type="protein sequence ID" value="TSC92186.1"/>
    <property type="molecule type" value="Genomic_DNA"/>
</dbReference>
<dbReference type="AlphaFoldDB" id="A0A554LH44"/>
<comment type="caution">
    <text evidence="2">The sequence shown here is derived from an EMBL/GenBank/DDBJ whole genome shotgun (WGS) entry which is preliminary data.</text>
</comment>
<protein>
    <submittedName>
        <fullName evidence="2">Uncharacterized protein</fullName>
    </submittedName>
</protein>
<feature type="transmembrane region" description="Helical" evidence="1">
    <location>
        <begin position="35"/>
        <end position="58"/>
    </location>
</feature>
<sequence length="177" mass="19904">MAKYFVLVIFILGFLGLGLGFFCGFALFGGTANLIILVLVSSFFLGAKKEGLIITLILAAFYDLYLYSFFGLSIIAVLLIYFLLSFLESKIAQRPGYLLVLASVFLASIVFDLFTKGGLSLKEKLDFLYILAYNILPSALLNLILALPFYLLARKIISLLKLYRLIEPQEKKYESFF</sequence>
<name>A0A554LH44_9BACT</name>
<gene>
    <name evidence="2" type="ORF">CEN92_79</name>
</gene>
<feature type="transmembrane region" description="Helical" evidence="1">
    <location>
        <begin position="96"/>
        <end position="115"/>
    </location>
</feature>
<keyword evidence="1" id="KW-1133">Transmembrane helix</keyword>
<evidence type="ECO:0000313" key="3">
    <source>
        <dbReference type="Proteomes" id="UP000318296"/>
    </source>
</evidence>
<keyword evidence="1" id="KW-0812">Transmembrane</keyword>
<proteinExistence type="predicted"/>
<feature type="transmembrane region" description="Helical" evidence="1">
    <location>
        <begin position="6"/>
        <end position="28"/>
    </location>
</feature>
<dbReference type="Proteomes" id="UP000318296">
    <property type="component" value="Unassembled WGS sequence"/>
</dbReference>
<organism evidence="2 3">
    <name type="scientific">Candidatus Berkelbacteria bacterium Licking1014_96</name>
    <dbReference type="NCBI Taxonomy" id="2017149"/>
    <lineage>
        <taxon>Bacteria</taxon>
        <taxon>Candidatus Berkelbacteria</taxon>
    </lineage>
</organism>
<feature type="transmembrane region" description="Helical" evidence="1">
    <location>
        <begin position="64"/>
        <end position="84"/>
    </location>
</feature>
<evidence type="ECO:0000256" key="1">
    <source>
        <dbReference type="SAM" id="Phobius"/>
    </source>
</evidence>
<keyword evidence="1" id="KW-0472">Membrane</keyword>
<reference evidence="2 3" key="1">
    <citation type="submission" date="2017-07" db="EMBL/GenBank/DDBJ databases">
        <title>Mechanisms for carbon and nitrogen cycling indicate functional differentiation within the Candidate Phyla Radiation.</title>
        <authorList>
            <person name="Danczak R.E."/>
            <person name="Johnston M.D."/>
            <person name="Kenah C."/>
            <person name="Slattery M."/>
            <person name="Wrighton K.C."/>
            <person name="Wilkins M.J."/>
        </authorList>
    </citation>
    <scope>NUCLEOTIDE SEQUENCE [LARGE SCALE GENOMIC DNA]</scope>
    <source>
        <strain evidence="2">Licking1014_96</strain>
    </source>
</reference>
<accession>A0A554LH44</accession>
<evidence type="ECO:0000313" key="2">
    <source>
        <dbReference type="EMBL" id="TSC92186.1"/>
    </source>
</evidence>